<dbReference type="SMART" id="SM00065">
    <property type="entry name" value="GAF"/>
    <property type="match status" value="1"/>
</dbReference>
<dbReference type="InterPro" id="IPR003018">
    <property type="entry name" value="GAF"/>
</dbReference>
<reference evidence="3 4" key="1">
    <citation type="submission" date="2020-07" db="EMBL/GenBank/DDBJ databases">
        <authorList>
            <person name="Maaloum M."/>
        </authorList>
    </citation>
    <scope>NUCLEOTIDE SEQUENCE [LARGE SCALE GENOMIC DNA]</scope>
    <source>
        <strain evidence="3 4">GCS-AN-3</strain>
    </source>
</reference>
<dbReference type="EMBL" id="JACCKX010000001">
    <property type="protein sequence ID" value="NZA01261.1"/>
    <property type="molecule type" value="Genomic_DNA"/>
</dbReference>
<feature type="domain" description="GAF" evidence="2">
    <location>
        <begin position="156"/>
        <end position="305"/>
    </location>
</feature>
<dbReference type="RefSeq" id="WP_180549756.1">
    <property type="nucleotide sequence ID" value="NZ_JACCKX010000001.1"/>
</dbReference>
<feature type="region of interest" description="Disordered" evidence="1">
    <location>
        <begin position="295"/>
        <end position="316"/>
    </location>
</feature>
<keyword evidence="4" id="KW-1185">Reference proteome</keyword>
<evidence type="ECO:0000256" key="1">
    <source>
        <dbReference type="SAM" id="MobiDB-lite"/>
    </source>
</evidence>
<evidence type="ECO:0000313" key="4">
    <source>
        <dbReference type="Proteomes" id="UP000589716"/>
    </source>
</evidence>
<proteinExistence type="predicted"/>
<dbReference type="PANTHER" id="PTHR43102">
    <property type="entry name" value="SLR1143 PROTEIN"/>
    <property type="match status" value="1"/>
</dbReference>
<protein>
    <submittedName>
        <fullName evidence="3">GAF domain-containing protein</fullName>
    </submittedName>
</protein>
<sequence>MACLGGRWAVDALAADMAAHTLALEGIGSRAVQVSVMSADYFAQLDLQDAEVLVLCYLTHDPTTLAKYFVRRLRRRWPDVQVILAALNYLPDHPEADIATLVGADALVTSFDELVAQAQSRLVNTADDAPYTPAPLPGNEAERLQALRDSGVLAPALRGRLDAIAKRAADTFDCAMAQVSLVDEQWQLTHGDASAAGRPDDGAPEQGTPRALSLCGHVVADGEPLVVPDVARDPRFAANPVLKERGIRFYAGAPLRTREGQVLGTLCLLDTQPRTLSPRDVMLLQNMADDVMRAVRQQQKQRDGGVADEGPALALP</sequence>
<dbReference type="PANTHER" id="PTHR43102:SF2">
    <property type="entry name" value="GAF DOMAIN-CONTAINING PROTEIN"/>
    <property type="match status" value="1"/>
</dbReference>
<evidence type="ECO:0000313" key="3">
    <source>
        <dbReference type="EMBL" id="NZA01261.1"/>
    </source>
</evidence>
<organism evidence="3 4">
    <name type="scientific">Ottowia beijingensis</name>
    <dbReference type="NCBI Taxonomy" id="1207057"/>
    <lineage>
        <taxon>Bacteria</taxon>
        <taxon>Pseudomonadati</taxon>
        <taxon>Pseudomonadota</taxon>
        <taxon>Betaproteobacteria</taxon>
        <taxon>Burkholderiales</taxon>
        <taxon>Comamonadaceae</taxon>
        <taxon>Ottowia</taxon>
    </lineage>
</organism>
<comment type="caution">
    <text evidence="3">The sequence shown here is derived from an EMBL/GenBank/DDBJ whole genome shotgun (WGS) entry which is preliminary data.</text>
</comment>
<dbReference type="Proteomes" id="UP000589716">
    <property type="component" value="Unassembled WGS sequence"/>
</dbReference>
<accession>A0A853IU18</accession>
<gene>
    <name evidence="3" type="ORF">H0I39_04860</name>
</gene>
<dbReference type="Gene3D" id="3.30.450.40">
    <property type="match status" value="1"/>
</dbReference>
<name>A0A853IU18_9BURK</name>
<evidence type="ECO:0000259" key="2">
    <source>
        <dbReference type="SMART" id="SM00065"/>
    </source>
</evidence>
<dbReference type="Pfam" id="PF01590">
    <property type="entry name" value="GAF"/>
    <property type="match status" value="1"/>
</dbReference>
<dbReference type="AlphaFoldDB" id="A0A853IU18"/>
<dbReference type="InterPro" id="IPR029016">
    <property type="entry name" value="GAF-like_dom_sf"/>
</dbReference>
<dbReference type="SUPFAM" id="SSF55781">
    <property type="entry name" value="GAF domain-like"/>
    <property type="match status" value="1"/>
</dbReference>